<evidence type="ECO:0000313" key="4">
    <source>
        <dbReference type="EMBL" id="ALJ01752.1"/>
    </source>
</evidence>
<dbReference type="KEGG" id="rti:DC20_21455"/>
<keyword evidence="5" id="KW-1185">Reference proteome</keyword>
<geneLocation type="plasmid" evidence="4 5">
    <name>1</name>
</geneLocation>
<evidence type="ECO:0000256" key="2">
    <source>
        <dbReference type="ARBA" id="ARBA00022801"/>
    </source>
</evidence>
<dbReference type="InterPro" id="IPR008979">
    <property type="entry name" value="Galactose-bd-like_sf"/>
</dbReference>
<dbReference type="SUPFAM" id="SSF49785">
    <property type="entry name" value="Galactose-binding domain-like"/>
    <property type="match status" value="2"/>
</dbReference>
<dbReference type="AlphaFoldDB" id="A0A0P0CIA3"/>
<feature type="domain" description="F5/8 type C" evidence="3">
    <location>
        <begin position="203"/>
        <end position="290"/>
    </location>
</feature>
<keyword evidence="1" id="KW-0732">Signal</keyword>
<keyword evidence="4" id="KW-0238">DNA-binding</keyword>
<dbReference type="PANTHER" id="PTHR43817">
    <property type="entry name" value="GLYCOSYL HYDROLASE"/>
    <property type="match status" value="1"/>
</dbReference>
<sequence length="1148" mass="127488">MLSSCAKTVFTHYTQTPANALRMAFQSPPEAALPWVFWYWMKASVSREGLTADLEAMKESGIGGAYLMPIKPADNPPLFSPPVETLTPEWWDLVRHALNESERLGLKIGMHACDGFAVAGGPWITPALSMQKVVWTETHVTGGNRYRGSLPQPETKEGYYKDIAVLAYPTPEGAMSSTDETVPEVTTSVPGADATFLVVKGNEKTFNSENSCWIQYAFKKDFTCRSIKITTKGNNHQAHRFTIQVSDDGKSFRTVEQLKPARHGWQDYDASATHAIQPTTARFFRFLYDKEGTEPGAEDLEAAKWKPVLKVSGIRLSSTPRIHQYEGKTGEVWRVARRTTSKQVPDRLCVKTGELVDLTEKIDASGHLTWEAPAGNWTILRMGHTSTGHTNYIGGAGVGLECDKFNPEAARLQFDSWFGEAVRQAGPELANRILKIFHIDSWEAGSQNWSPVFREEFRRRRGYDLLTYLPAMAGVPVQSADVSERFLYDVRQTISELIHDNFFVPMADLARAKGCTFTSENTAPTMSGDGLRHYSAVDIPMGEFWLNSPSHDKPNDMLDAISGAHIYGKPIVQAEAFTTVRMDWSEHPAMLKAVGDRNYALGINRFVYHVYVHNPWLDRKPGMTLDGVGLYFQRDQTWWKPGRAWVTYAQRCQALLQLGSPVADLAIFTGEELPRRALLPDRLVPTLPGIFGADMVAREAKRLANDGQPLRQKPAGVTLAANMADPENWVNPLRGYAYDSINRDALLRLAEVRNGKIVLPGGASYSILVLPAAHQMVPDNDRMTPEVAARLRELVEAGATLVVNDRPVHTPSLRNYPADDVALRQTVEALWDGQPEEIEDKVSGSFLMYRVGKGRVIKGPFHADSFEALGIQRDMTVQDKSRQHASGVAWTHRTGPGIDIYFISNQQDTYRNIEVSLRAAGRLPELLDPVTGEVQKATNWRAERGRTVLPLQLAPHGSLFVVLQQPTQKKGENEGQNWAEPVIVHTLDGAWQLAFDPQFGGPAKPVVFHQLQDWSKHAEFNIRHYSGTGLYSKSFHWKVPAGKPSHVWLDLGHVANIAEVTLNGIPCGVAWTAPYRVEIGHSLQPGENLLSIAVSNTWANRLIGDKSLPEAERVTKTTAPYRLEGKPLLEAGLLGPVTVQTAAPKKPS</sequence>
<protein>
    <submittedName>
        <fullName evidence="4">DNA-binding protein</fullName>
    </submittedName>
</protein>
<dbReference type="PANTHER" id="PTHR43817:SF1">
    <property type="entry name" value="HYDROLASE, FAMILY 43, PUTATIVE (AFU_ORTHOLOGUE AFUA_3G01660)-RELATED"/>
    <property type="match status" value="1"/>
</dbReference>
<dbReference type="GO" id="GO:0016787">
    <property type="term" value="F:hydrolase activity"/>
    <property type="evidence" value="ECO:0007669"/>
    <property type="project" value="UniProtKB-KW"/>
</dbReference>
<gene>
    <name evidence="4" type="ORF">DC20_21455</name>
</gene>
<name>A0A0P0CIA3_9BACT</name>
<evidence type="ECO:0000259" key="3">
    <source>
        <dbReference type="Pfam" id="PF00754"/>
    </source>
</evidence>
<dbReference type="Pfam" id="PF00754">
    <property type="entry name" value="F5_F8_type_C"/>
    <property type="match status" value="1"/>
</dbReference>
<dbReference type="NCBIfam" id="NF045579">
    <property type="entry name" value="rhamnoside_JR"/>
    <property type="match status" value="1"/>
</dbReference>
<dbReference type="PATRIC" id="fig|512763.3.peg.4716"/>
<dbReference type="EMBL" id="CP012644">
    <property type="protein sequence ID" value="ALJ01752.1"/>
    <property type="molecule type" value="Genomic_DNA"/>
</dbReference>
<keyword evidence="2" id="KW-0378">Hydrolase</keyword>
<dbReference type="GO" id="GO:0003677">
    <property type="term" value="F:DNA binding"/>
    <property type="evidence" value="ECO:0007669"/>
    <property type="project" value="UniProtKB-KW"/>
</dbReference>
<dbReference type="Pfam" id="PF17132">
    <property type="entry name" value="Glyco_hydro_106"/>
    <property type="match status" value="2"/>
</dbReference>
<keyword evidence="4" id="KW-0614">Plasmid</keyword>
<evidence type="ECO:0000313" key="5">
    <source>
        <dbReference type="Proteomes" id="UP000061382"/>
    </source>
</evidence>
<dbReference type="Gene3D" id="2.60.120.260">
    <property type="entry name" value="Galactose-binding domain-like"/>
    <property type="match status" value="2"/>
</dbReference>
<dbReference type="Proteomes" id="UP000061382">
    <property type="component" value="Plasmid 1"/>
</dbReference>
<accession>A0A0P0CIA3</accession>
<evidence type="ECO:0000256" key="1">
    <source>
        <dbReference type="ARBA" id="ARBA00022729"/>
    </source>
</evidence>
<reference evidence="4 5" key="1">
    <citation type="submission" date="2015-08" db="EMBL/GenBank/DDBJ databases">
        <title>Complete genome sequence of Rufibacter tibetensis strain 1351t, a radiation-resistant bacterium from tibet plateau.</title>
        <authorList>
            <person name="Dai J."/>
        </authorList>
    </citation>
    <scope>NUCLEOTIDE SEQUENCE [LARGE SCALE GENOMIC DNA]</scope>
    <source>
        <strain evidence="4 5">1351</strain>
        <plasmid evidence="4 5">1</plasmid>
    </source>
</reference>
<proteinExistence type="predicted"/>
<organism evidence="4 5">
    <name type="scientific">Rufibacter tibetensis</name>
    <dbReference type="NCBI Taxonomy" id="512763"/>
    <lineage>
        <taxon>Bacteria</taxon>
        <taxon>Pseudomonadati</taxon>
        <taxon>Bacteroidota</taxon>
        <taxon>Cytophagia</taxon>
        <taxon>Cytophagales</taxon>
        <taxon>Hymenobacteraceae</taxon>
        <taxon>Rufibacter</taxon>
    </lineage>
</organism>
<dbReference type="InterPro" id="IPR000421">
    <property type="entry name" value="FA58C"/>
</dbReference>